<organism evidence="1">
    <name type="scientific">Siphoviridae sp. ctNHg2</name>
    <dbReference type="NCBI Taxonomy" id="2825467"/>
    <lineage>
        <taxon>Viruses</taxon>
        <taxon>Duplodnaviria</taxon>
        <taxon>Heunggongvirae</taxon>
        <taxon>Uroviricota</taxon>
        <taxon>Caudoviricetes</taxon>
    </lineage>
</organism>
<evidence type="ECO:0000313" key="1">
    <source>
        <dbReference type="EMBL" id="DAG01517.1"/>
    </source>
</evidence>
<proteinExistence type="predicted"/>
<name>A0A8S5V493_9CAUD</name>
<protein>
    <submittedName>
        <fullName evidence="1">Uncharacterized protein</fullName>
    </submittedName>
</protein>
<dbReference type="EMBL" id="BK016194">
    <property type="protein sequence ID" value="DAG01517.1"/>
    <property type="molecule type" value="Genomic_DNA"/>
</dbReference>
<reference evidence="1" key="1">
    <citation type="journal article" date="2021" name="Proc. Natl. Acad. Sci. U.S.A.">
        <title>A Catalog of Tens of Thousands of Viruses from Human Metagenomes Reveals Hidden Associations with Chronic Diseases.</title>
        <authorList>
            <person name="Tisza M.J."/>
            <person name="Buck C.B."/>
        </authorList>
    </citation>
    <scope>NUCLEOTIDE SEQUENCE</scope>
    <source>
        <strain evidence="1">CtNHg2</strain>
    </source>
</reference>
<sequence>MRFVLLLLAQMEYLQQNLRGLEASFLLLQHLKA</sequence>
<accession>A0A8S5V493</accession>